<protein>
    <recommendedName>
        <fullName evidence="1">Tc1-like transposase DDE domain-containing protein</fullName>
    </recommendedName>
</protein>
<dbReference type="EMBL" id="JAKMXF010000304">
    <property type="protein sequence ID" value="KAI6651409.1"/>
    <property type="molecule type" value="Genomic_DNA"/>
</dbReference>
<gene>
    <name evidence="2" type="ORF">LOD99_5216</name>
</gene>
<feature type="domain" description="Tc1-like transposase DDE" evidence="1">
    <location>
        <begin position="56"/>
        <end position="121"/>
    </location>
</feature>
<sequence length="162" mass="18693">MSFQALSDLHFLPPKQTVSADYYLKEILENACLNALNRKPKKGDLLTRKMLPNMSKYIFQQDGAPAHSAKRTQDWCKENLKYFWGKGEWPTNSPDLSPIENVWGILQDQLDRKTPAPGLEEFKNMLKYGWSEICPNTLEKLIEGMPKRIEKYILLKGGYIGK</sequence>
<evidence type="ECO:0000313" key="2">
    <source>
        <dbReference type="EMBL" id="KAI6651409.1"/>
    </source>
</evidence>
<dbReference type="Proteomes" id="UP001165289">
    <property type="component" value="Unassembled WGS sequence"/>
</dbReference>
<comment type="caution">
    <text evidence="2">The sequence shown here is derived from an EMBL/GenBank/DDBJ whole genome shotgun (WGS) entry which is preliminary data.</text>
</comment>
<dbReference type="GO" id="GO:0003676">
    <property type="term" value="F:nucleic acid binding"/>
    <property type="evidence" value="ECO:0007669"/>
    <property type="project" value="InterPro"/>
</dbReference>
<organism evidence="2 3">
    <name type="scientific">Oopsacas minuta</name>
    <dbReference type="NCBI Taxonomy" id="111878"/>
    <lineage>
        <taxon>Eukaryota</taxon>
        <taxon>Metazoa</taxon>
        <taxon>Porifera</taxon>
        <taxon>Hexactinellida</taxon>
        <taxon>Hexasterophora</taxon>
        <taxon>Lyssacinosida</taxon>
        <taxon>Leucopsacidae</taxon>
        <taxon>Oopsacas</taxon>
    </lineage>
</organism>
<dbReference type="InterPro" id="IPR038717">
    <property type="entry name" value="Tc1-like_DDE_dom"/>
</dbReference>
<dbReference type="Pfam" id="PF13358">
    <property type="entry name" value="DDE_3"/>
    <property type="match status" value="1"/>
</dbReference>
<name>A0AAV7JSA1_9METZ</name>
<proteinExistence type="predicted"/>
<reference evidence="2 3" key="1">
    <citation type="journal article" date="2023" name="BMC Biol.">
        <title>The compact genome of the sponge Oopsacas minuta (Hexactinellida) is lacking key metazoan core genes.</title>
        <authorList>
            <person name="Santini S."/>
            <person name="Schenkelaars Q."/>
            <person name="Jourda C."/>
            <person name="Duchesne M."/>
            <person name="Belahbib H."/>
            <person name="Rocher C."/>
            <person name="Selva M."/>
            <person name="Riesgo A."/>
            <person name="Vervoort M."/>
            <person name="Leys S.P."/>
            <person name="Kodjabachian L."/>
            <person name="Le Bivic A."/>
            <person name="Borchiellini C."/>
            <person name="Claverie J.M."/>
            <person name="Renard E."/>
        </authorList>
    </citation>
    <scope>NUCLEOTIDE SEQUENCE [LARGE SCALE GENOMIC DNA]</scope>
    <source>
        <strain evidence="2">SPO-2</strain>
    </source>
</reference>
<accession>A0AAV7JSA1</accession>
<dbReference type="Gene3D" id="3.30.420.10">
    <property type="entry name" value="Ribonuclease H-like superfamily/Ribonuclease H"/>
    <property type="match status" value="1"/>
</dbReference>
<keyword evidence="3" id="KW-1185">Reference proteome</keyword>
<dbReference type="InterPro" id="IPR036397">
    <property type="entry name" value="RNaseH_sf"/>
</dbReference>
<dbReference type="AlphaFoldDB" id="A0AAV7JSA1"/>
<evidence type="ECO:0000313" key="3">
    <source>
        <dbReference type="Proteomes" id="UP001165289"/>
    </source>
</evidence>
<evidence type="ECO:0000259" key="1">
    <source>
        <dbReference type="Pfam" id="PF13358"/>
    </source>
</evidence>